<keyword evidence="3" id="KW-1185">Reference proteome</keyword>
<dbReference type="STRING" id="194963.SAMCFNEI73_Ch2751"/>
<accession>A0A1L3LPQ6</accession>
<name>A0A1L3LPQ6_9HYPH</name>
<protein>
    <submittedName>
        <fullName evidence="2">Uncharacterized protein</fullName>
    </submittedName>
</protein>
<feature type="region of interest" description="Disordered" evidence="1">
    <location>
        <begin position="1"/>
        <end position="38"/>
    </location>
</feature>
<dbReference type="AlphaFoldDB" id="A0A1L3LPQ6"/>
<evidence type="ECO:0000313" key="3">
    <source>
        <dbReference type="Proteomes" id="UP000182306"/>
    </source>
</evidence>
<evidence type="ECO:0000256" key="1">
    <source>
        <dbReference type="SAM" id="MobiDB-lite"/>
    </source>
</evidence>
<dbReference type="EMBL" id="CP013107">
    <property type="protein sequence ID" value="APG92026.1"/>
    <property type="molecule type" value="Genomic_DNA"/>
</dbReference>
<sequence length="38" mass="4155">MSSSNYHSDHGASAKMQVASGERVRGQPRTLEPDQLLI</sequence>
<dbReference type="KEGG" id="same:SAMCFNEI73_Ch2751"/>
<gene>
    <name evidence="2" type="ORF">SAMCFNEI73_Ch2751</name>
</gene>
<evidence type="ECO:0000313" key="2">
    <source>
        <dbReference type="EMBL" id="APG92026.1"/>
    </source>
</evidence>
<dbReference type="Proteomes" id="UP000182306">
    <property type="component" value="Chromosome"/>
</dbReference>
<reference evidence="2 3" key="1">
    <citation type="submission" date="2015-10" db="EMBL/GenBank/DDBJ databases">
        <title>Genomic differences between typical nodule nitrogen-fixing rhizobial strains and those coming from bean seeds.</title>
        <authorList>
            <person name="Peralta H."/>
            <person name="Aguilar-Vera A."/>
            <person name="Diaz R."/>
            <person name="Mora Y."/>
            <person name="Martinez-Batallar G."/>
            <person name="Salazar E."/>
            <person name="Vargas-Lagunas C."/>
            <person name="Encarnacion S."/>
            <person name="Girard L."/>
            <person name="Mora J."/>
        </authorList>
    </citation>
    <scope>NUCLEOTIDE SEQUENCE [LARGE SCALE GENOMIC DNA]</scope>
    <source>
        <strain evidence="2 3">CFNEI 73</strain>
    </source>
</reference>
<proteinExistence type="predicted"/>
<organism evidence="2 3">
    <name type="scientific">Sinorhizobium americanum</name>
    <dbReference type="NCBI Taxonomy" id="194963"/>
    <lineage>
        <taxon>Bacteria</taxon>
        <taxon>Pseudomonadati</taxon>
        <taxon>Pseudomonadota</taxon>
        <taxon>Alphaproteobacteria</taxon>
        <taxon>Hyphomicrobiales</taxon>
        <taxon>Rhizobiaceae</taxon>
        <taxon>Sinorhizobium/Ensifer group</taxon>
        <taxon>Sinorhizobium</taxon>
    </lineage>
</organism>